<name>A0A9D1DHZ7_9FIRM</name>
<dbReference type="PANTHER" id="PTHR33221">
    <property type="entry name" value="WINGED HELIX-TURN-HELIX TRANSCRIPTIONAL REGULATOR, RRF2 FAMILY"/>
    <property type="match status" value="1"/>
</dbReference>
<evidence type="ECO:0000256" key="1">
    <source>
        <dbReference type="ARBA" id="ARBA00023125"/>
    </source>
</evidence>
<dbReference type="PANTHER" id="PTHR33221:SF5">
    <property type="entry name" value="HTH-TYPE TRANSCRIPTIONAL REGULATOR ISCR"/>
    <property type="match status" value="1"/>
</dbReference>
<reference evidence="2" key="2">
    <citation type="journal article" date="2021" name="PeerJ">
        <title>Extensive microbial diversity within the chicken gut microbiome revealed by metagenomics and culture.</title>
        <authorList>
            <person name="Gilroy R."/>
            <person name="Ravi A."/>
            <person name="Getino M."/>
            <person name="Pursley I."/>
            <person name="Horton D.L."/>
            <person name="Alikhan N.F."/>
            <person name="Baker D."/>
            <person name="Gharbi K."/>
            <person name="Hall N."/>
            <person name="Watson M."/>
            <person name="Adriaenssens E.M."/>
            <person name="Foster-Nyarko E."/>
            <person name="Jarju S."/>
            <person name="Secka A."/>
            <person name="Antonio M."/>
            <person name="Oren A."/>
            <person name="Chaudhuri R.R."/>
            <person name="La Ragione R."/>
            <person name="Hildebrand F."/>
            <person name="Pallen M.J."/>
        </authorList>
    </citation>
    <scope>NUCLEOTIDE SEQUENCE</scope>
    <source>
        <strain evidence="2">ChiBcec15-4380</strain>
    </source>
</reference>
<dbReference type="EMBL" id="DVHE01000055">
    <property type="protein sequence ID" value="HIR50966.1"/>
    <property type="molecule type" value="Genomic_DNA"/>
</dbReference>
<gene>
    <name evidence="2" type="ORF">IAA53_06750</name>
</gene>
<dbReference type="InterPro" id="IPR000944">
    <property type="entry name" value="Tscrpt_reg_Rrf2"/>
</dbReference>
<dbReference type="PROSITE" id="PS01332">
    <property type="entry name" value="HTH_RRF2_1"/>
    <property type="match status" value="1"/>
</dbReference>
<evidence type="ECO:0000313" key="3">
    <source>
        <dbReference type="Proteomes" id="UP000824239"/>
    </source>
</evidence>
<dbReference type="NCBIfam" id="TIGR00738">
    <property type="entry name" value="rrf2_super"/>
    <property type="match status" value="1"/>
</dbReference>
<proteinExistence type="predicted"/>
<sequence length="142" mass="15372">MMISTKGRYALRVMLDLAAHQDAGYLSLKEVSDRQQISAKYLETIVAMLLRAGLVRSQRGKDGGYCLSRPAGAITAAEILRMTEGTLAPVACPSLEGQACDRADSCKTLPLWQLLDRQIDQCLSAVTLEDLLHGDLPIASPV</sequence>
<keyword evidence="1" id="KW-0238">DNA-binding</keyword>
<dbReference type="Gene3D" id="1.10.10.10">
    <property type="entry name" value="Winged helix-like DNA-binding domain superfamily/Winged helix DNA-binding domain"/>
    <property type="match status" value="1"/>
</dbReference>
<dbReference type="SUPFAM" id="SSF46785">
    <property type="entry name" value="Winged helix' DNA-binding domain"/>
    <property type="match status" value="1"/>
</dbReference>
<dbReference type="InterPro" id="IPR036388">
    <property type="entry name" value="WH-like_DNA-bd_sf"/>
</dbReference>
<dbReference type="InterPro" id="IPR036390">
    <property type="entry name" value="WH_DNA-bd_sf"/>
</dbReference>
<dbReference type="Pfam" id="PF02082">
    <property type="entry name" value="Rrf2"/>
    <property type="match status" value="1"/>
</dbReference>
<evidence type="ECO:0000313" key="2">
    <source>
        <dbReference type="EMBL" id="HIR50966.1"/>
    </source>
</evidence>
<dbReference type="Proteomes" id="UP000824239">
    <property type="component" value="Unassembled WGS sequence"/>
</dbReference>
<protein>
    <submittedName>
        <fullName evidence="2">Rrf2 family transcriptional regulator</fullName>
    </submittedName>
</protein>
<comment type="caution">
    <text evidence="2">The sequence shown here is derived from an EMBL/GenBank/DDBJ whole genome shotgun (WGS) entry which is preliminary data.</text>
</comment>
<dbReference type="InterPro" id="IPR030489">
    <property type="entry name" value="TR_Rrf2-type_CS"/>
</dbReference>
<dbReference type="AlphaFoldDB" id="A0A9D1DHZ7"/>
<dbReference type="GO" id="GO:0003677">
    <property type="term" value="F:DNA binding"/>
    <property type="evidence" value="ECO:0007669"/>
    <property type="project" value="UniProtKB-KW"/>
</dbReference>
<dbReference type="GO" id="GO:0005829">
    <property type="term" value="C:cytosol"/>
    <property type="evidence" value="ECO:0007669"/>
    <property type="project" value="TreeGrafter"/>
</dbReference>
<dbReference type="GO" id="GO:0003700">
    <property type="term" value="F:DNA-binding transcription factor activity"/>
    <property type="evidence" value="ECO:0007669"/>
    <property type="project" value="TreeGrafter"/>
</dbReference>
<dbReference type="PROSITE" id="PS51197">
    <property type="entry name" value="HTH_RRF2_2"/>
    <property type="match status" value="1"/>
</dbReference>
<accession>A0A9D1DHZ7</accession>
<reference evidence="2" key="1">
    <citation type="submission" date="2020-10" db="EMBL/GenBank/DDBJ databases">
        <authorList>
            <person name="Gilroy R."/>
        </authorList>
    </citation>
    <scope>NUCLEOTIDE SEQUENCE</scope>
    <source>
        <strain evidence="2">ChiBcec15-4380</strain>
    </source>
</reference>
<organism evidence="2 3">
    <name type="scientific">Candidatus Avoscillospira avicola</name>
    <dbReference type="NCBI Taxonomy" id="2840706"/>
    <lineage>
        <taxon>Bacteria</taxon>
        <taxon>Bacillati</taxon>
        <taxon>Bacillota</taxon>
        <taxon>Clostridia</taxon>
        <taxon>Eubacteriales</taxon>
        <taxon>Oscillospiraceae</taxon>
        <taxon>Oscillospiraceae incertae sedis</taxon>
        <taxon>Candidatus Avoscillospira</taxon>
    </lineage>
</organism>